<comment type="caution">
    <text evidence="3">The sequence shown here is derived from an EMBL/GenBank/DDBJ whole genome shotgun (WGS) entry which is preliminary data.</text>
</comment>
<dbReference type="PANTHER" id="PTHR33606">
    <property type="entry name" value="PROTEIN YCII"/>
    <property type="match status" value="1"/>
</dbReference>
<dbReference type="Proteomes" id="UP001597260">
    <property type="component" value="Unassembled WGS sequence"/>
</dbReference>
<dbReference type="RefSeq" id="WP_377578086.1">
    <property type="nucleotide sequence ID" value="NZ_JBHTMP010000084.1"/>
</dbReference>
<evidence type="ECO:0000313" key="3">
    <source>
        <dbReference type="EMBL" id="MFD1325549.1"/>
    </source>
</evidence>
<dbReference type="InterPro" id="IPR011008">
    <property type="entry name" value="Dimeric_a/b-barrel"/>
</dbReference>
<keyword evidence="4" id="KW-1185">Reference proteome</keyword>
<name>A0ABW3YMK0_9ACTN</name>
<comment type="similarity">
    <text evidence="1">Belongs to the YciI family.</text>
</comment>
<organism evidence="3 4">
    <name type="scientific">Micromonospora sonneratiae</name>
    <dbReference type="NCBI Taxonomy" id="1184706"/>
    <lineage>
        <taxon>Bacteria</taxon>
        <taxon>Bacillati</taxon>
        <taxon>Actinomycetota</taxon>
        <taxon>Actinomycetes</taxon>
        <taxon>Micromonosporales</taxon>
        <taxon>Micromonosporaceae</taxon>
        <taxon>Micromonospora</taxon>
    </lineage>
</organism>
<accession>A0ABW3YMK0</accession>
<dbReference type="SUPFAM" id="SSF54909">
    <property type="entry name" value="Dimeric alpha+beta barrel"/>
    <property type="match status" value="1"/>
</dbReference>
<gene>
    <name evidence="3" type="ORF">ACFQ4H_31160</name>
</gene>
<evidence type="ECO:0000256" key="1">
    <source>
        <dbReference type="ARBA" id="ARBA00007689"/>
    </source>
</evidence>
<dbReference type="PANTHER" id="PTHR33606:SF3">
    <property type="entry name" value="PROTEIN YCII"/>
    <property type="match status" value="1"/>
</dbReference>
<sequence length="98" mass="10549">MNFEPCFLVTAAYAADAATRREPYRAAHLAHMRQLLADGSALIVGALADLSASVLVLPAESAEAARAVIERDPYWQHGVWTSVEVVPYLAATPDNIGR</sequence>
<feature type="domain" description="YCII-related" evidence="2">
    <location>
        <begin position="7"/>
        <end position="87"/>
    </location>
</feature>
<dbReference type="InterPro" id="IPR005545">
    <property type="entry name" value="YCII"/>
</dbReference>
<dbReference type="Pfam" id="PF03795">
    <property type="entry name" value="YCII"/>
    <property type="match status" value="1"/>
</dbReference>
<protein>
    <submittedName>
        <fullName evidence="3">YciI family protein</fullName>
    </submittedName>
</protein>
<evidence type="ECO:0000313" key="4">
    <source>
        <dbReference type="Proteomes" id="UP001597260"/>
    </source>
</evidence>
<evidence type="ECO:0000259" key="2">
    <source>
        <dbReference type="Pfam" id="PF03795"/>
    </source>
</evidence>
<dbReference type="InterPro" id="IPR051807">
    <property type="entry name" value="Sec-metab_biosynth-assoc"/>
</dbReference>
<dbReference type="EMBL" id="JBHTMP010000084">
    <property type="protein sequence ID" value="MFD1325549.1"/>
    <property type="molecule type" value="Genomic_DNA"/>
</dbReference>
<proteinExistence type="inferred from homology"/>
<dbReference type="Gene3D" id="3.30.70.1060">
    <property type="entry name" value="Dimeric alpha+beta barrel"/>
    <property type="match status" value="1"/>
</dbReference>
<reference evidence="4" key="1">
    <citation type="journal article" date="2019" name="Int. J. Syst. Evol. Microbiol.">
        <title>The Global Catalogue of Microorganisms (GCM) 10K type strain sequencing project: providing services to taxonomists for standard genome sequencing and annotation.</title>
        <authorList>
            <consortium name="The Broad Institute Genomics Platform"/>
            <consortium name="The Broad Institute Genome Sequencing Center for Infectious Disease"/>
            <person name="Wu L."/>
            <person name="Ma J."/>
        </authorList>
    </citation>
    <scope>NUCLEOTIDE SEQUENCE [LARGE SCALE GENOMIC DNA]</scope>
    <source>
        <strain evidence="4">JCM 31037</strain>
    </source>
</reference>